<dbReference type="GO" id="GO:0051603">
    <property type="term" value="P:proteolysis involved in protein catabolic process"/>
    <property type="evidence" value="ECO:0007669"/>
    <property type="project" value="InterPro"/>
</dbReference>
<evidence type="ECO:0000313" key="1">
    <source>
        <dbReference type="EMBL" id="KAK7273297.1"/>
    </source>
</evidence>
<dbReference type="GO" id="GO:0005839">
    <property type="term" value="C:proteasome core complex"/>
    <property type="evidence" value="ECO:0007669"/>
    <property type="project" value="InterPro"/>
</dbReference>
<gene>
    <name evidence="1" type="ORF">RIF29_14346</name>
</gene>
<dbReference type="EMBL" id="JAYWIO010000003">
    <property type="protein sequence ID" value="KAK7273297.1"/>
    <property type="molecule type" value="Genomic_DNA"/>
</dbReference>
<comment type="caution">
    <text evidence="1">The sequence shown here is derived from an EMBL/GenBank/DDBJ whole genome shotgun (WGS) entry which is preliminary data.</text>
</comment>
<accession>A0AAN9FB51</accession>
<evidence type="ECO:0000313" key="2">
    <source>
        <dbReference type="Proteomes" id="UP001372338"/>
    </source>
</evidence>
<protein>
    <submittedName>
        <fullName evidence="1">Uncharacterized protein</fullName>
    </submittedName>
</protein>
<sequence length="72" mass="7745">MYSYHGMGLSVGTMIAGWDEMGPGLYYVDSEGGRVKGTQFSVGSGSSYAYGVLGNGDHVKLEVHKLQDLRKV</sequence>
<dbReference type="AlphaFoldDB" id="A0AAN9FB51"/>
<name>A0AAN9FB51_CROPI</name>
<reference evidence="1 2" key="1">
    <citation type="submission" date="2024-01" db="EMBL/GenBank/DDBJ databases">
        <title>The genomes of 5 underutilized Papilionoideae crops provide insights into root nodulation and disease resistanc.</title>
        <authorList>
            <person name="Yuan L."/>
        </authorList>
    </citation>
    <scope>NUCLEOTIDE SEQUENCE [LARGE SCALE GENOMIC DNA]</scope>
    <source>
        <strain evidence="1">ZHUSHIDOU_FW_LH</strain>
        <tissue evidence="1">Leaf</tissue>
    </source>
</reference>
<dbReference type="InterPro" id="IPR001353">
    <property type="entry name" value="Proteasome_sua/b"/>
</dbReference>
<dbReference type="SUPFAM" id="SSF56235">
    <property type="entry name" value="N-terminal nucleophile aminohydrolases (Ntn hydrolases)"/>
    <property type="match status" value="1"/>
</dbReference>
<organism evidence="1 2">
    <name type="scientific">Crotalaria pallida</name>
    <name type="common">Smooth rattlebox</name>
    <name type="synonym">Crotalaria striata</name>
    <dbReference type="NCBI Taxonomy" id="3830"/>
    <lineage>
        <taxon>Eukaryota</taxon>
        <taxon>Viridiplantae</taxon>
        <taxon>Streptophyta</taxon>
        <taxon>Embryophyta</taxon>
        <taxon>Tracheophyta</taxon>
        <taxon>Spermatophyta</taxon>
        <taxon>Magnoliopsida</taxon>
        <taxon>eudicotyledons</taxon>
        <taxon>Gunneridae</taxon>
        <taxon>Pentapetalae</taxon>
        <taxon>rosids</taxon>
        <taxon>fabids</taxon>
        <taxon>Fabales</taxon>
        <taxon>Fabaceae</taxon>
        <taxon>Papilionoideae</taxon>
        <taxon>50 kb inversion clade</taxon>
        <taxon>genistoids sensu lato</taxon>
        <taxon>core genistoids</taxon>
        <taxon>Crotalarieae</taxon>
        <taxon>Crotalaria</taxon>
    </lineage>
</organism>
<dbReference type="InterPro" id="IPR029055">
    <property type="entry name" value="Ntn_hydrolases_N"/>
</dbReference>
<dbReference type="Proteomes" id="UP001372338">
    <property type="component" value="Unassembled WGS sequence"/>
</dbReference>
<keyword evidence="2" id="KW-1185">Reference proteome</keyword>
<dbReference type="Pfam" id="PF00227">
    <property type="entry name" value="Proteasome"/>
    <property type="match status" value="1"/>
</dbReference>
<proteinExistence type="predicted"/>
<dbReference type="Gene3D" id="3.60.20.10">
    <property type="entry name" value="Glutamine Phosphoribosylpyrophosphate, subunit 1, domain 1"/>
    <property type="match status" value="1"/>
</dbReference>